<proteinExistence type="predicted"/>
<dbReference type="SUPFAM" id="SSF53756">
    <property type="entry name" value="UDP-Glycosyltransferase/glycogen phosphorylase"/>
    <property type="match status" value="1"/>
</dbReference>
<evidence type="ECO:0000313" key="3">
    <source>
        <dbReference type="Proteomes" id="UP000018198"/>
    </source>
</evidence>
<sequence>MKVLQIVPSISLVYDGPSQMVLGLSAALAKAEIDVTILTTNSNGDTGQAPLDVPLGVPLQQEGYKFIYFPCSPFRRYKFSLPLLQWLNEHAKDYDLAHFHALFSPVITAAATIARYQKLPYILRPLGTLDPADLKKKRRLK</sequence>
<dbReference type="Proteomes" id="UP000018198">
    <property type="component" value="Unassembled WGS sequence"/>
</dbReference>
<feature type="domain" description="Glycosyltransferase subfamily 4-like N-terminal" evidence="1">
    <location>
        <begin position="16"/>
        <end position="131"/>
    </location>
</feature>
<dbReference type="EMBL" id="CAQM01000727">
    <property type="protein sequence ID" value="CCQ63569.1"/>
    <property type="molecule type" value="Genomic_DNA"/>
</dbReference>
<dbReference type="InterPro" id="IPR028098">
    <property type="entry name" value="Glyco_trans_4-like_N"/>
</dbReference>
<dbReference type="Pfam" id="PF13579">
    <property type="entry name" value="Glyco_trans_4_4"/>
    <property type="match status" value="1"/>
</dbReference>
<dbReference type="AlphaFoldDB" id="T2JEV6"/>
<comment type="caution">
    <text evidence="2">The sequence shown here is derived from an EMBL/GenBank/DDBJ whole genome shotgun (WGS) entry which is preliminary data.</text>
</comment>
<reference evidence="2 3" key="1">
    <citation type="submission" date="2013-01" db="EMBL/GenBank/DDBJ databases">
        <authorList>
            <person name="Bench S."/>
        </authorList>
    </citation>
    <scope>NUCLEOTIDE SEQUENCE [LARGE SCALE GENOMIC DNA]</scope>
    <source>
        <strain evidence="2 3">WH 0401</strain>
    </source>
</reference>
<evidence type="ECO:0000313" key="2">
    <source>
        <dbReference type="EMBL" id="CCQ63569.1"/>
    </source>
</evidence>
<evidence type="ECO:0000259" key="1">
    <source>
        <dbReference type="Pfam" id="PF13579"/>
    </source>
</evidence>
<gene>
    <name evidence="2" type="ORF">CWATWH0401_2023</name>
</gene>
<organism evidence="2 3">
    <name type="scientific">Crocosphaera watsonii WH 0401</name>
    <dbReference type="NCBI Taxonomy" id="555881"/>
    <lineage>
        <taxon>Bacteria</taxon>
        <taxon>Bacillati</taxon>
        <taxon>Cyanobacteriota</taxon>
        <taxon>Cyanophyceae</taxon>
        <taxon>Oscillatoriophycideae</taxon>
        <taxon>Chroococcales</taxon>
        <taxon>Aphanothecaceae</taxon>
        <taxon>Crocosphaera</taxon>
    </lineage>
</organism>
<dbReference type="Gene3D" id="3.40.50.2000">
    <property type="entry name" value="Glycogen Phosphorylase B"/>
    <property type="match status" value="1"/>
</dbReference>
<accession>T2JEV6</accession>
<name>T2JEV6_CROWT</name>
<protein>
    <recommendedName>
        <fullName evidence="1">Glycosyltransferase subfamily 4-like N-terminal domain-containing protein</fullName>
    </recommendedName>
</protein>
<reference evidence="2 3" key="2">
    <citation type="submission" date="2013-09" db="EMBL/GenBank/DDBJ databases">
        <title>Whole genome comparison of six Crocosphaera watsonii strains with differing phenotypes.</title>
        <authorList>
            <person name="Bench S.R."/>
            <person name="Heller P."/>
            <person name="Frank I."/>
            <person name="Arciniega M."/>
            <person name="Shilova I.N."/>
            <person name="Zehr J.P."/>
        </authorList>
    </citation>
    <scope>NUCLEOTIDE SEQUENCE [LARGE SCALE GENOMIC DNA]</scope>
    <source>
        <strain evidence="2 3">WH 0401</strain>
    </source>
</reference>